<evidence type="ECO:0000313" key="1">
    <source>
        <dbReference type="EMBL" id="KAJ6392135.1"/>
    </source>
</evidence>
<reference evidence="1" key="2">
    <citation type="journal article" date="2023" name="Int. J. Mol. Sci.">
        <title>De Novo Assembly and Annotation of 11 Diverse Shrub Willow (Salix) Genomes Reveals Novel Gene Organization in Sex-Linked Regions.</title>
        <authorList>
            <person name="Hyden B."/>
            <person name="Feng K."/>
            <person name="Yates T.B."/>
            <person name="Jawdy S."/>
            <person name="Cereghino C."/>
            <person name="Smart L.B."/>
            <person name="Muchero W."/>
        </authorList>
    </citation>
    <scope>NUCLEOTIDE SEQUENCE</scope>
    <source>
        <tissue evidence="1">Shoot tip</tissue>
    </source>
</reference>
<keyword evidence="2" id="KW-1185">Reference proteome</keyword>
<protein>
    <submittedName>
        <fullName evidence="1">Uncharacterized protein</fullName>
    </submittedName>
</protein>
<organism evidence="1 2">
    <name type="scientific">Salix suchowensis</name>
    <dbReference type="NCBI Taxonomy" id="1278906"/>
    <lineage>
        <taxon>Eukaryota</taxon>
        <taxon>Viridiplantae</taxon>
        <taxon>Streptophyta</taxon>
        <taxon>Embryophyta</taxon>
        <taxon>Tracheophyta</taxon>
        <taxon>Spermatophyta</taxon>
        <taxon>Magnoliopsida</taxon>
        <taxon>eudicotyledons</taxon>
        <taxon>Gunneridae</taxon>
        <taxon>Pentapetalae</taxon>
        <taxon>rosids</taxon>
        <taxon>fabids</taxon>
        <taxon>Malpighiales</taxon>
        <taxon>Salicaceae</taxon>
        <taxon>Saliceae</taxon>
        <taxon>Salix</taxon>
    </lineage>
</organism>
<evidence type="ECO:0000313" key="2">
    <source>
        <dbReference type="Proteomes" id="UP001141253"/>
    </source>
</evidence>
<sequence>MYTGAVFLWTWPKRLPRCFKGSARGRYTSRLLFPSRFLSNRFSLKLGSETLPYLLGWWKPQIQARHERRRGVEQEWKMWAFMSRSRWC</sequence>
<comment type="caution">
    <text evidence="1">The sequence shown here is derived from an EMBL/GenBank/DDBJ whole genome shotgun (WGS) entry which is preliminary data.</text>
</comment>
<dbReference type="EMBL" id="JAPFFI010000006">
    <property type="protein sequence ID" value="KAJ6392135.1"/>
    <property type="molecule type" value="Genomic_DNA"/>
</dbReference>
<reference evidence="1" key="1">
    <citation type="submission" date="2022-10" db="EMBL/GenBank/DDBJ databases">
        <authorList>
            <person name="Hyden B.L."/>
            <person name="Feng K."/>
            <person name="Yates T."/>
            <person name="Jawdy S."/>
            <person name="Smart L.B."/>
            <person name="Muchero W."/>
        </authorList>
    </citation>
    <scope>NUCLEOTIDE SEQUENCE</scope>
    <source>
        <tissue evidence="1">Shoot tip</tissue>
    </source>
</reference>
<name>A0ABQ9BZX6_9ROSI</name>
<proteinExistence type="predicted"/>
<dbReference type="Proteomes" id="UP001141253">
    <property type="component" value="Chromosome 2"/>
</dbReference>
<accession>A0ABQ9BZX6</accession>
<gene>
    <name evidence="1" type="ORF">OIU77_025985</name>
</gene>